<feature type="compositionally biased region" description="Polar residues" evidence="1">
    <location>
        <begin position="19"/>
        <end position="36"/>
    </location>
</feature>
<reference evidence="2 3" key="1">
    <citation type="submission" date="2020-05" db="EMBL/GenBank/DDBJ databases">
        <title>Identification and distribution of gene clusters putatively required for synthesis of sphingolipid metabolism inhibitors in phylogenetically diverse species of the filamentous fungus Fusarium.</title>
        <authorList>
            <person name="Kim H.-S."/>
            <person name="Busman M."/>
            <person name="Brown D.W."/>
            <person name="Divon H."/>
            <person name="Uhlig S."/>
            <person name="Proctor R.H."/>
        </authorList>
    </citation>
    <scope>NUCLEOTIDE SEQUENCE [LARGE SCALE GENOMIC DNA]</scope>
    <source>
        <strain evidence="2 3">NRRL 36939</strain>
    </source>
</reference>
<sequence length="140" mass="15738">MAPVPTRPVKMPEEENEGRSGQQVADPSTAKSPQDGSVSVKRSAKVDKKKKRYPRPSPQGPDARWLAFMEEVSREFRDRGEMSQAEVLKKNSEDIRALDNKCKELHSAVKALGKKYEELRSTPEALQSELRGRSNCVDQV</sequence>
<dbReference type="AlphaFoldDB" id="A0A8H5UTD7"/>
<organism evidence="2 3">
    <name type="scientific">Fusarium pseudocircinatum</name>
    <dbReference type="NCBI Taxonomy" id="56676"/>
    <lineage>
        <taxon>Eukaryota</taxon>
        <taxon>Fungi</taxon>
        <taxon>Dikarya</taxon>
        <taxon>Ascomycota</taxon>
        <taxon>Pezizomycotina</taxon>
        <taxon>Sordariomycetes</taxon>
        <taxon>Hypocreomycetidae</taxon>
        <taxon>Hypocreales</taxon>
        <taxon>Nectriaceae</taxon>
        <taxon>Fusarium</taxon>
        <taxon>Fusarium fujikuroi species complex</taxon>
    </lineage>
</organism>
<keyword evidence="3" id="KW-1185">Reference proteome</keyword>
<evidence type="ECO:0000256" key="1">
    <source>
        <dbReference type="SAM" id="MobiDB-lite"/>
    </source>
</evidence>
<comment type="caution">
    <text evidence="2">The sequence shown here is derived from an EMBL/GenBank/DDBJ whole genome shotgun (WGS) entry which is preliminary data.</text>
</comment>
<proteinExistence type="predicted"/>
<evidence type="ECO:0000313" key="2">
    <source>
        <dbReference type="EMBL" id="KAF5598457.1"/>
    </source>
</evidence>
<protein>
    <submittedName>
        <fullName evidence="2">Uncharacterized protein</fullName>
    </submittedName>
</protein>
<dbReference type="EMBL" id="JAAOAS010000061">
    <property type="protein sequence ID" value="KAF5598457.1"/>
    <property type="molecule type" value="Genomic_DNA"/>
</dbReference>
<dbReference type="OrthoDB" id="5043515at2759"/>
<gene>
    <name evidence="2" type="ORF">FPCIR_3020</name>
</gene>
<dbReference type="Proteomes" id="UP000546213">
    <property type="component" value="Unassembled WGS sequence"/>
</dbReference>
<evidence type="ECO:0000313" key="3">
    <source>
        <dbReference type="Proteomes" id="UP000546213"/>
    </source>
</evidence>
<name>A0A8H5UTD7_9HYPO</name>
<feature type="region of interest" description="Disordered" evidence="1">
    <location>
        <begin position="1"/>
        <end position="65"/>
    </location>
</feature>
<accession>A0A8H5UTD7</accession>